<dbReference type="AlphaFoldDB" id="A0A0E9VMB1"/>
<dbReference type="EMBL" id="GBXM01029360">
    <property type="protein sequence ID" value="JAH79217.1"/>
    <property type="molecule type" value="Transcribed_RNA"/>
</dbReference>
<evidence type="ECO:0000313" key="1">
    <source>
        <dbReference type="EMBL" id="JAH79217.1"/>
    </source>
</evidence>
<reference evidence="1" key="2">
    <citation type="journal article" date="2015" name="Fish Shellfish Immunol.">
        <title>Early steps in the European eel (Anguilla anguilla)-Vibrio vulnificus interaction in the gills: Role of the RtxA13 toxin.</title>
        <authorList>
            <person name="Callol A."/>
            <person name="Pajuelo D."/>
            <person name="Ebbesson L."/>
            <person name="Teles M."/>
            <person name="MacKenzie S."/>
            <person name="Amaro C."/>
        </authorList>
    </citation>
    <scope>NUCLEOTIDE SEQUENCE</scope>
</reference>
<reference evidence="1" key="1">
    <citation type="submission" date="2014-11" db="EMBL/GenBank/DDBJ databases">
        <authorList>
            <person name="Amaro Gonzalez C."/>
        </authorList>
    </citation>
    <scope>NUCLEOTIDE SEQUENCE</scope>
</reference>
<accession>A0A0E9VMB1</accession>
<sequence length="77" mass="8653">MHFLVSVLKHSQFNSKPFLSSVITSIRTASEELQSLPVSQSFLLQLRLYHGLCVHPLHTADRYTADQYDGKPPAVLS</sequence>
<organism evidence="1">
    <name type="scientific">Anguilla anguilla</name>
    <name type="common">European freshwater eel</name>
    <name type="synonym">Muraena anguilla</name>
    <dbReference type="NCBI Taxonomy" id="7936"/>
    <lineage>
        <taxon>Eukaryota</taxon>
        <taxon>Metazoa</taxon>
        <taxon>Chordata</taxon>
        <taxon>Craniata</taxon>
        <taxon>Vertebrata</taxon>
        <taxon>Euteleostomi</taxon>
        <taxon>Actinopterygii</taxon>
        <taxon>Neopterygii</taxon>
        <taxon>Teleostei</taxon>
        <taxon>Anguilliformes</taxon>
        <taxon>Anguillidae</taxon>
        <taxon>Anguilla</taxon>
    </lineage>
</organism>
<name>A0A0E9VMB1_ANGAN</name>
<proteinExistence type="predicted"/>
<protein>
    <submittedName>
        <fullName evidence="1">Uncharacterized protein</fullName>
    </submittedName>
</protein>